<evidence type="ECO:0000313" key="1">
    <source>
        <dbReference type="EMBL" id="QJA55412.1"/>
    </source>
</evidence>
<organism evidence="1">
    <name type="scientific">viral metagenome</name>
    <dbReference type="NCBI Taxonomy" id="1070528"/>
    <lineage>
        <taxon>unclassified sequences</taxon>
        <taxon>metagenomes</taxon>
        <taxon>organismal metagenomes</taxon>
    </lineage>
</organism>
<gene>
    <name evidence="1" type="ORF">MM415B02049_0009</name>
</gene>
<reference evidence="1" key="1">
    <citation type="submission" date="2020-03" db="EMBL/GenBank/DDBJ databases">
        <title>The deep terrestrial virosphere.</title>
        <authorList>
            <person name="Holmfeldt K."/>
            <person name="Nilsson E."/>
            <person name="Simone D."/>
            <person name="Lopez-Fernandez M."/>
            <person name="Wu X."/>
            <person name="de Brujin I."/>
            <person name="Lundin D."/>
            <person name="Andersson A."/>
            <person name="Bertilsson S."/>
            <person name="Dopson M."/>
        </authorList>
    </citation>
    <scope>NUCLEOTIDE SEQUENCE</scope>
    <source>
        <strain evidence="1">MM415B02049</strain>
    </source>
</reference>
<sequence length="325" mass="36309">MSYTISTLIRDVLPRVVKQQTPGVSGVSVWTAANAIQSFIYKNLLDRKSDILASGDLFLVIPAYDYMSPLPSDFVSMAEKPKALSASDWLTSTAWMAGTVTSYDTTTQTLIANIVTTNGSGTLEEWSIAVGIRPGYPIYTLDTSESSVLVGTGAKTFVTDDELELVPGQNIVISNTEIPADSISRASMQPEYLDDDTNNEYSWWVNYRYYGETFESAALRPRSYKILRTDFYCRPKVSDPVLISGRYNAKPTAFTEGTLTTEVPWNGLFDEIFREGMARMILKGYTIPDSDNDFMLFFNREFGTVINSRARIIPSTGRTKRSNFM</sequence>
<protein>
    <submittedName>
        <fullName evidence="1">Uncharacterized protein</fullName>
    </submittedName>
</protein>
<accession>A0A6M3IG51</accession>
<name>A0A6M3IG51_9ZZZZ</name>
<dbReference type="AlphaFoldDB" id="A0A6M3IG51"/>
<dbReference type="EMBL" id="MT141157">
    <property type="protein sequence ID" value="QJA55412.1"/>
    <property type="molecule type" value="Genomic_DNA"/>
</dbReference>
<proteinExistence type="predicted"/>